<proteinExistence type="predicted"/>
<evidence type="ECO:0000313" key="2">
    <source>
        <dbReference type="EMBL" id="MCG7320992.1"/>
    </source>
</evidence>
<dbReference type="Gene3D" id="3.40.630.30">
    <property type="match status" value="1"/>
</dbReference>
<gene>
    <name evidence="2" type="ORF">MHL29_03655</name>
</gene>
<dbReference type="EMBL" id="JAKRCV010000007">
    <property type="protein sequence ID" value="MCG7320992.1"/>
    <property type="molecule type" value="Genomic_DNA"/>
</dbReference>
<reference evidence="2 3" key="1">
    <citation type="submission" date="2022-02" db="EMBL/GenBank/DDBJ databases">
        <title>Uncovering new skin microbiome diversity through culturing and metagenomics.</title>
        <authorList>
            <person name="Conlan S."/>
            <person name="Deming C."/>
            <person name="Nisc Comparative Sequencing Program N."/>
            <person name="Segre J.A."/>
        </authorList>
    </citation>
    <scope>NUCLEOTIDE SEQUENCE [LARGE SCALE GENOMIC DNA]</scope>
    <source>
        <strain evidence="2 3">ACRQZ</strain>
    </source>
</reference>
<comment type="caution">
    <text evidence="2">The sequence shown here is derived from an EMBL/GenBank/DDBJ whole genome shotgun (WGS) entry which is preliminary data.</text>
</comment>
<accession>A0ABS9PZG2</accession>
<dbReference type="Pfam" id="PF00583">
    <property type="entry name" value="Acetyltransf_1"/>
    <property type="match status" value="1"/>
</dbReference>
<organism evidence="2 3">
    <name type="scientific">Arsenicicoccus bolidensis</name>
    <dbReference type="NCBI Taxonomy" id="229480"/>
    <lineage>
        <taxon>Bacteria</taxon>
        <taxon>Bacillati</taxon>
        <taxon>Actinomycetota</taxon>
        <taxon>Actinomycetes</taxon>
        <taxon>Micrococcales</taxon>
        <taxon>Intrasporangiaceae</taxon>
        <taxon>Arsenicicoccus</taxon>
    </lineage>
</organism>
<dbReference type="Proteomes" id="UP001521931">
    <property type="component" value="Unassembled WGS sequence"/>
</dbReference>
<sequence>MTDLSPADLLDRYDAQLRDEAELVSAETRERHGPVLWGVYRGVRGFVTYRDLGGLDAARIEQLVQETLEHYRSDERITRVEWKTRGHDVAPGLHDALVTQGFVPGAPESVMIGEAAKLAVDVPLPDAETVELRRVESEADVRRLCEAADEAFGEAVPGMAEELLDRLALGRDDMELWVAEIDGQVVCTGRIEPVVGTEFAGLWGGATLAQWRGRGIYRALTAARARSALRRGATLLHSDSTEHSRPILERSGFVKVTTTTPYVWRRP</sequence>
<keyword evidence="3" id="KW-1185">Reference proteome</keyword>
<dbReference type="InterPro" id="IPR000182">
    <property type="entry name" value="GNAT_dom"/>
</dbReference>
<evidence type="ECO:0000313" key="3">
    <source>
        <dbReference type="Proteomes" id="UP001521931"/>
    </source>
</evidence>
<dbReference type="PROSITE" id="PS51186">
    <property type="entry name" value="GNAT"/>
    <property type="match status" value="1"/>
</dbReference>
<dbReference type="InterPro" id="IPR016181">
    <property type="entry name" value="Acyl_CoA_acyltransferase"/>
</dbReference>
<evidence type="ECO:0000259" key="1">
    <source>
        <dbReference type="PROSITE" id="PS51186"/>
    </source>
</evidence>
<protein>
    <submittedName>
        <fullName evidence="2">GNAT family N-acetyltransferase</fullName>
    </submittedName>
</protein>
<name>A0ABS9PZG2_9MICO</name>
<feature type="domain" description="N-acetyltransferase" evidence="1">
    <location>
        <begin position="130"/>
        <end position="267"/>
    </location>
</feature>
<dbReference type="SUPFAM" id="SSF55729">
    <property type="entry name" value="Acyl-CoA N-acyltransferases (Nat)"/>
    <property type="match status" value="1"/>
</dbReference>
<dbReference type="RefSeq" id="WP_239262341.1">
    <property type="nucleotide sequence ID" value="NZ_JAKRCV010000007.1"/>
</dbReference>